<reference evidence="13 14" key="1">
    <citation type="submission" date="2023-11" db="EMBL/GenBank/DDBJ databases">
        <authorList>
            <person name="Okamura Y."/>
        </authorList>
    </citation>
    <scope>NUCLEOTIDE SEQUENCE [LARGE SCALE GENOMIC DNA]</scope>
</reference>
<comment type="catalytic activity">
    <reaction evidence="1">
        <text>UDP-N-acetyl-alpha-D-glucosamine = UDP-N-acetyl-alpha-D-galactosamine</text>
        <dbReference type="Rhea" id="RHEA:20517"/>
        <dbReference type="ChEBI" id="CHEBI:57705"/>
        <dbReference type="ChEBI" id="CHEBI:67138"/>
        <dbReference type="EC" id="5.1.3.7"/>
    </reaction>
</comment>
<dbReference type="Pfam" id="PF16363">
    <property type="entry name" value="GDP_Man_Dehyd"/>
    <property type="match status" value="1"/>
</dbReference>
<comment type="catalytic activity">
    <reaction evidence="2">
        <text>UDP-alpha-D-glucose = UDP-alpha-D-galactose</text>
        <dbReference type="Rhea" id="RHEA:22168"/>
        <dbReference type="ChEBI" id="CHEBI:58885"/>
        <dbReference type="ChEBI" id="CHEBI:66914"/>
        <dbReference type="EC" id="5.1.3.2"/>
    </reaction>
</comment>
<evidence type="ECO:0000256" key="7">
    <source>
        <dbReference type="ARBA" id="ARBA00013189"/>
    </source>
</evidence>
<dbReference type="GO" id="GO:0003978">
    <property type="term" value="F:UDP-glucose 4-epimerase activity"/>
    <property type="evidence" value="ECO:0007669"/>
    <property type="project" value="UniProtKB-EC"/>
</dbReference>
<dbReference type="PANTHER" id="PTHR43725">
    <property type="entry name" value="UDP-GLUCOSE 4-EPIMERASE"/>
    <property type="match status" value="1"/>
</dbReference>
<evidence type="ECO:0000256" key="10">
    <source>
        <dbReference type="ARBA" id="ARBA00023235"/>
    </source>
</evidence>
<dbReference type="InterPro" id="IPR005886">
    <property type="entry name" value="UDP_G4E"/>
</dbReference>
<evidence type="ECO:0000313" key="13">
    <source>
        <dbReference type="EMBL" id="CAK1543427.1"/>
    </source>
</evidence>
<dbReference type="InterPro" id="IPR036291">
    <property type="entry name" value="NAD(P)-bd_dom_sf"/>
</dbReference>
<dbReference type="InterPro" id="IPR016040">
    <property type="entry name" value="NAD(P)-bd_dom"/>
</dbReference>
<gene>
    <name evidence="13" type="ORF">LNINA_LOCUS3242</name>
</gene>
<dbReference type="CDD" id="cd05247">
    <property type="entry name" value="UDP_G4E_1_SDR_e"/>
    <property type="match status" value="1"/>
</dbReference>
<proteinExistence type="predicted"/>
<comment type="function">
    <text evidence="4">Catalyzes two distinct but analogous reactions: the reversible epimerization of UDP-glucose to UDP-galactose and the reversible epimerization of UDP-N-acetylglucosamine to UDP-N-acetylgalactosamine. The reaction with UDP-Gal plays a critical role in the Leloir pathway of galactose catabolism in which galactose is converted to the glycolytic intermediate glucose 6-phosphate. It contributes to the catabolism of dietary galactose and enables the endogenous biosynthesis of both UDP-Gal and UDP-GalNAc when exogenous sources are limited. Both UDP-sugar interconversions are important in the synthesis of glycoproteins and glycolipids.</text>
</comment>
<evidence type="ECO:0000256" key="11">
    <source>
        <dbReference type="ARBA" id="ARBA00031827"/>
    </source>
</evidence>
<dbReference type="SUPFAM" id="SSF51735">
    <property type="entry name" value="NAD(P)-binding Rossmann-fold domains"/>
    <property type="match status" value="1"/>
</dbReference>
<sequence length="402" mass="45211">MDKSNKVTKLQIVKNVLNILFGLRHYEYIWQFAFTHRRSRPLAHLTKIIMSPAILVTGGAGYVGSHTVMTLLEQEDNKHEIVVVDNLSNSYRNDGDKKPVALQRIEEMTGRTIYFYPVDLGDSLALTKVFENHKIECVIHFAALKAVGESVQKPLEYYQANITGTCTLFEVMRKYNVYKLIYSSSCTVYGEPQKLPLDESHPTGQGISSPYGRTKYFCEEIMKDLCNSDQKWQVISLRYFNPVGAHPSGRIGEDPSGIPNNLMPFISQVAVGRLSELLVFGDDYPTIDGSGVRDYIHVQDLAVGHVNAMQLFYQKGFSGFHSVNLGTGTGYSVLQMIAAFESVSGRKIPYKIVGRRAGDIATNYADVSLSQELLGWRATRTVEDMCRDTWNWQSRNPSGYKS</sequence>
<keyword evidence="14" id="KW-1185">Reference proteome</keyword>
<dbReference type="EMBL" id="CAVLEF010000004">
    <property type="protein sequence ID" value="CAK1543427.1"/>
    <property type="molecule type" value="Genomic_DNA"/>
</dbReference>
<dbReference type="Gene3D" id="3.40.50.720">
    <property type="entry name" value="NAD(P)-binding Rossmann-like Domain"/>
    <property type="match status" value="1"/>
</dbReference>
<dbReference type="GO" id="GO:0005829">
    <property type="term" value="C:cytosol"/>
    <property type="evidence" value="ECO:0007669"/>
    <property type="project" value="TreeGrafter"/>
</dbReference>
<evidence type="ECO:0000259" key="12">
    <source>
        <dbReference type="Pfam" id="PF16363"/>
    </source>
</evidence>
<comment type="caution">
    <text evidence="13">The sequence shown here is derived from an EMBL/GenBank/DDBJ whole genome shotgun (WGS) entry which is preliminary data.</text>
</comment>
<keyword evidence="9" id="KW-0299">Galactose metabolism</keyword>
<evidence type="ECO:0000256" key="1">
    <source>
        <dbReference type="ARBA" id="ARBA00000014"/>
    </source>
</evidence>
<comment type="cofactor">
    <cofactor evidence="3">
        <name>NAD(+)</name>
        <dbReference type="ChEBI" id="CHEBI:57540"/>
    </cofactor>
</comment>
<evidence type="ECO:0000313" key="14">
    <source>
        <dbReference type="Proteomes" id="UP001497472"/>
    </source>
</evidence>
<feature type="domain" description="NAD(P)-binding" evidence="12">
    <location>
        <begin position="55"/>
        <end position="389"/>
    </location>
</feature>
<dbReference type="EC" id="5.1.3.7" evidence="6"/>
<evidence type="ECO:0000256" key="3">
    <source>
        <dbReference type="ARBA" id="ARBA00001911"/>
    </source>
</evidence>
<dbReference type="AlphaFoldDB" id="A0AAV1J1P9"/>
<name>A0AAV1J1P9_9NEOP</name>
<evidence type="ECO:0000256" key="4">
    <source>
        <dbReference type="ARBA" id="ARBA00002760"/>
    </source>
</evidence>
<evidence type="ECO:0000256" key="5">
    <source>
        <dbReference type="ARBA" id="ARBA00004947"/>
    </source>
</evidence>
<dbReference type="Gene3D" id="3.90.25.10">
    <property type="entry name" value="UDP-galactose 4-epimerase, domain 1"/>
    <property type="match status" value="1"/>
</dbReference>
<organism evidence="13 14">
    <name type="scientific">Leptosia nina</name>
    <dbReference type="NCBI Taxonomy" id="320188"/>
    <lineage>
        <taxon>Eukaryota</taxon>
        <taxon>Metazoa</taxon>
        <taxon>Ecdysozoa</taxon>
        <taxon>Arthropoda</taxon>
        <taxon>Hexapoda</taxon>
        <taxon>Insecta</taxon>
        <taxon>Pterygota</taxon>
        <taxon>Neoptera</taxon>
        <taxon>Endopterygota</taxon>
        <taxon>Lepidoptera</taxon>
        <taxon>Glossata</taxon>
        <taxon>Ditrysia</taxon>
        <taxon>Papilionoidea</taxon>
        <taxon>Pieridae</taxon>
        <taxon>Pierinae</taxon>
        <taxon>Leptosia</taxon>
    </lineage>
</organism>
<comment type="pathway">
    <text evidence="5">Carbohydrate metabolism; galactose metabolism.</text>
</comment>
<protein>
    <recommendedName>
        <fullName evidence="11">UDP-N-acetylglucosamine 4-epimerase</fullName>
        <ecNumber evidence="7">5.1.3.2</ecNumber>
        <ecNumber evidence="6">5.1.3.7</ecNumber>
    </recommendedName>
</protein>
<dbReference type="NCBIfam" id="TIGR01179">
    <property type="entry name" value="galE"/>
    <property type="match status" value="1"/>
</dbReference>
<dbReference type="NCBIfam" id="NF007956">
    <property type="entry name" value="PRK10675.1"/>
    <property type="match status" value="1"/>
</dbReference>
<keyword evidence="8" id="KW-0520">NAD</keyword>
<dbReference type="Proteomes" id="UP001497472">
    <property type="component" value="Unassembled WGS sequence"/>
</dbReference>
<evidence type="ECO:0000256" key="8">
    <source>
        <dbReference type="ARBA" id="ARBA00023027"/>
    </source>
</evidence>
<evidence type="ECO:0000256" key="9">
    <source>
        <dbReference type="ARBA" id="ARBA00023144"/>
    </source>
</evidence>
<dbReference type="GO" id="GO:0033499">
    <property type="term" value="P:galactose catabolic process via UDP-galactose, Leloir pathway"/>
    <property type="evidence" value="ECO:0007669"/>
    <property type="project" value="TreeGrafter"/>
</dbReference>
<evidence type="ECO:0000256" key="6">
    <source>
        <dbReference type="ARBA" id="ARBA00013175"/>
    </source>
</evidence>
<accession>A0AAV1J1P9</accession>
<dbReference type="EC" id="5.1.3.2" evidence="7"/>
<keyword evidence="9" id="KW-0119">Carbohydrate metabolism</keyword>
<keyword evidence="10" id="KW-0413">Isomerase</keyword>
<dbReference type="GO" id="GO:0003974">
    <property type="term" value="F:UDP-N-acetylglucosamine 4-epimerase activity"/>
    <property type="evidence" value="ECO:0007669"/>
    <property type="project" value="UniProtKB-EC"/>
</dbReference>
<dbReference type="PANTHER" id="PTHR43725:SF47">
    <property type="entry name" value="UDP-GLUCOSE 4-EPIMERASE"/>
    <property type="match status" value="1"/>
</dbReference>
<evidence type="ECO:0000256" key="2">
    <source>
        <dbReference type="ARBA" id="ARBA00000083"/>
    </source>
</evidence>